<dbReference type="Proteomes" id="UP001419268">
    <property type="component" value="Unassembled WGS sequence"/>
</dbReference>
<evidence type="ECO:0000313" key="1">
    <source>
        <dbReference type="EMBL" id="KAK9132440.1"/>
    </source>
</evidence>
<dbReference type="AlphaFoldDB" id="A0AAP0JF67"/>
<reference evidence="1 2" key="1">
    <citation type="submission" date="2024-01" db="EMBL/GenBank/DDBJ databases">
        <title>Genome assemblies of Stephania.</title>
        <authorList>
            <person name="Yang L."/>
        </authorList>
    </citation>
    <scope>NUCLEOTIDE SEQUENCE [LARGE SCALE GENOMIC DNA]</scope>
    <source>
        <strain evidence="1">JXDWG</strain>
        <tissue evidence="1">Leaf</tissue>
    </source>
</reference>
<organism evidence="1 2">
    <name type="scientific">Stephania cephalantha</name>
    <dbReference type="NCBI Taxonomy" id="152367"/>
    <lineage>
        <taxon>Eukaryota</taxon>
        <taxon>Viridiplantae</taxon>
        <taxon>Streptophyta</taxon>
        <taxon>Embryophyta</taxon>
        <taxon>Tracheophyta</taxon>
        <taxon>Spermatophyta</taxon>
        <taxon>Magnoliopsida</taxon>
        <taxon>Ranunculales</taxon>
        <taxon>Menispermaceae</taxon>
        <taxon>Menispermoideae</taxon>
        <taxon>Cissampelideae</taxon>
        <taxon>Stephania</taxon>
    </lineage>
</organism>
<gene>
    <name evidence="1" type="ORF">Scep_011968</name>
</gene>
<keyword evidence="2" id="KW-1185">Reference proteome</keyword>
<evidence type="ECO:0000313" key="2">
    <source>
        <dbReference type="Proteomes" id="UP001419268"/>
    </source>
</evidence>
<sequence length="126" mass="14185">MDPHGHQLMLIQLVWRDLHQQPHLPHRPRGPRLARLPRPLIALSTLRILSLKHNHLSDTLPTNPSLSSLSSLYPSVSFVSLFPQLFPPWFTDSHDLADSSLNLANPSSNPQSDSFGQGNLWVLFSN</sequence>
<name>A0AAP0JF67_9MAGN</name>
<proteinExistence type="predicted"/>
<comment type="caution">
    <text evidence="1">The sequence shown here is derived from an EMBL/GenBank/DDBJ whole genome shotgun (WGS) entry which is preliminary data.</text>
</comment>
<protein>
    <submittedName>
        <fullName evidence="1">Uncharacterized protein</fullName>
    </submittedName>
</protein>
<accession>A0AAP0JF67</accession>
<dbReference type="EMBL" id="JBBNAG010000005">
    <property type="protein sequence ID" value="KAK9132440.1"/>
    <property type="molecule type" value="Genomic_DNA"/>
</dbReference>